<dbReference type="Pfam" id="PF03706">
    <property type="entry name" value="LPG_synthase_TM"/>
    <property type="match status" value="1"/>
</dbReference>
<feature type="transmembrane region" description="Helical" evidence="6">
    <location>
        <begin position="81"/>
        <end position="104"/>
    </location>
</feature>
<evidence type="ECO:0000313" key="8">
    <source>
        <dbReference type="Proteomes" id="UP000191901"/>
    </source>
</evidence>
<feature type="transmembrane region" description="Helical" evidence="6">
    <location>
        <begin position="266"/>
        <end position="286"/>
    </location>
</feature>
<reference evidence="7 8" key="1">
    <citation type="journal article" date="2016" name="Biochim. Biophys. Acta">
        <title>Characterization of red-shifted phycobilisomes isolated from the chlorophyll f-containing cyanobacterium Halomicronema hongdechloris.</title>
        <authorList>
            <person name="Li Y."/>
            <person name="Lin Y."/>
            <person name="Garvey C.J."/>
            <person name="Birch D."/>
            <person name="Corkery R.W."/>
            <person name="Loughlin P.C."/>
            <person name="Scheer H."/>
            <person name="Willows R.D."/>
            <person name="Chen M."/>
        </authorList>
    </citation>
    <scope>NUCLEOTIDE SEQUENCE [LARGE SCALE GENOMIC DNA]</scope>
    <source>
        <strain evidence="7 8">C2206</strain>
    </source>
</reference>
<name>A0A1Z3HKM8_9CYAN</name>
<evidence type="ECO:0000256" key="6">
    <source>
        <dbReference type="SAM" id="Phobius"/>
    </source>
</evidence>
<feature type="transmembrane region" description="Helical" evidence="6">
    <location>
        <begin position="161"/>
        <end position="186"/>
    </location>
</feature>
<keyword evidence="5 6" id="KW-0472">Membrane</keyword>
<feature type="transmembrane region" description="Helical" evidence="6">
    <location>
        <begin position="49"/>
        <end position="69"/>
    </location>
</feature>
<proteinExistence type="predicted"/>
<dbReference type="AlphaFoldDB" id="A0A1Z3HKM8"/>
<keyword evidence="3 6" id="KW-0812">Transmembrane</keyword>
<dbReference type="RefSeq" id="WP_088429520.1">
    <property type="nucleotide sequence ID" value="NZ_CP021983.2"/>
</dbReference>
<accession>A0A1Z3HKM8</accession>
<dbReference type="PANTHER" id="PTHR40277:SF1">
    <property type="entry name" value="BLL5419 PROTEIN"/>
    <property type="match status" value="1"/>
</dbReference>
<protein>
    <recommendedName>
        <fullName evidence="9">Flippase-like domain-containing protein</fullName>
    </recommendedName>
</protein>
<sequence>MIRFLKNAQILLNSKYLKLIKWTGLSILVFVLINFFMRSEVFNKLIKVSSLNLIIFGVLLLVSKVFYAARWSQLYSAVVEVGYSPVIFLFRTNLLADFVEIAMLSSLSSEATRLMKLYEYSRKPYLCSASIVGDRVYGLISMIMLALALSPVLVTKIDQNISIPWGILILLLCVFLLIIYIAWMGYRKKLFNFVSSIAERMSFKSIANALMLSIVGHLCFASSYYFLFREVNTVSLLSIWSIVFTAQLSNVIPLSFLGIALGEASIIALSGLLGVTQASAIAVVAIVVASKYVFALSGFLIELFVDGREFIRVMQKARSPQPESVPVNDLSR</sequence>
<evidence type="ECO:0000256" key="5">
    <source>
        <dbReference type="ARBA" id="ARBA00023136"/>
    </source>
</evidence>
<keyword evidence="4 6" id="KW-1133">Transmembrane helix</keyword>
<feature type="transmembrane region" description="Helical" evidence="6">
    <location>
        <begin position="206"/>
        <end position="227"/>
    </location>
</feature>
<keyword evidence="2" id="KW-1003">Cell membrane</keyword>
<gene>
    <name evidence="7" type="ORF">XM38_017630</name>
</gene>
<feature type="transmembrane region" description="Helical" evidence="6">
    <location>
        <begin position="20"/>
        <end position="37"/>
    </location>
</feature>
<dbReference type="Proteomes" id="UP000191901">
    <property type="component" value="Chromosome"/>
</dbReference>
<feature type="transmembrane region" description="Helical" evidence="6">
    <location>
        <begin position="125"/>
        <end position="149"/>
    </location>
</feature>
<dbReference type="InterPro" id="IPR022791">
    <property type="entry name" value="L-PG_synthase/AglD"/>
</dbReference>
<keyword evidence="8" id="KW-1185">Reference proteome</keyword>
<evidence type="ECO:0000256" key="2">
    <source>
        <dbReference type="ARBA" id="ARBA00022475"/>
    </source>
</evidence>
<evidence type="ECO:0000256" key="4">
    <source>
        <dbReference type="ARBA" id="ARBA00022989"/>
    </source>
</evidence>
<evidence type="ECO:0000256" key="3">
    <source>
        <dbReference type="ARBA" id="ARBA00022692"/>
    </source>
</evidence>
<dbReference type="GO" id="GO:0005886">
    <property type="term" value="C:plasma membrane"/>
    <property type="evidence" value="ECO:0007669"/>
    <property type="project" value="UniProtKB-SubCell"/>
</dbReference>
<evidence type="ECO:0008006" key="9">
    <source>
        <dbReference type="Google" id="ProtNLM"/>
    </source>
</evidence>
<evidence type="ECO:0000256" key="1">
    <source>
        <dbReference type="ARBA" id="ARBA00004651"/>
    </source>
</evidence>
<dbReference type="PANTHER" id="PTHR40277">
    <property type="entry name" value="BLL5419 PROTEIN"/>
    <property type="match status" value="1"/>
</dbReference>
<organism evidence="7 8">
    <name type="scientific">Halomicronema hongdechloris C2206</name>
    <dbReference type="NCBI Taxonomy" id="1641165"/>
    <lineage>
        <taxon>Bacteria</taxon>
        <taxon>Bacillati</taxon>
        <taxon>Cyanobacteriota</taxon>
        <taxon>Cyanophyceae</taxon>
        <taxon>Nodosilineales</taxon>
        <taxon>Nodosilineaceae</taxon>
        <taxon>Halomicronema</taxon>
    </lineage>
</organism>
<comment type="subcellular location">
    <subcellularLocation>
        <location evidence="1">Cell membrane</location>
        <topology evidence="1">Multi-pass membrane protein</topology>
    </subcellularLocation>
</comment>
<dbReference type="EMBL" id="CP021983">
    <property type="protein sequence ID" value="ASC70816.1"/>
    <property type="molecule type" value="Genomic_DNA"/>
</dbReference>
<dbReference type="KEGG" id="hhg:XM38_017630"/>
<feature type="transmembrane region" description="Helical" evidence="6">
    <location>
        <begin position="239"/>
        <end position="259"/>
    </location>
</feature>
<evidence type="ECO:0000313" key="7">
    <source>
        <dbReference type="EMBL" id="ASC70816.1"/>
    </source>
</evidence>